<organism evidence="2">
    <name type="scientific">Schizaphis graminum</name>
    <name type="common">Green bug aphid</name>
    <dbReference type="NCBI Taxonomy" id="13262"/>
    <lineage>
        <taxon>Eukaryota</taxon>
        <taxon>Metazoa</taxon>
        <taxon>Ecdysozoa</taxon>
        <taxon>Arthropoda</taxon>
        <taxon>Hexapoda</taxon>
        <taxon>Insecta</taxon>
        <taxon>Pterygota</taxon>
        <taxon>Neoptera</taxon>
        <taxon>Paraneoptera</taxon>
        <taxon>Hemiptera</taxon>
        <taxon>Sternorrhyncha</taxon>
        <taxon>Aphidomorpha</taxon>
        <taxon>Aphidoidea</taxon>
        <taxon>Aphididae</taxon>
        <taxon>Aphidini</taxon>
        <taxon>Schizaphis</taxon>
    </lineage>
</organism>
<proteinExistence type="predicted"/>
<feature type="chain" id="PRO_5015652836" evidence="1">
    <location>
        <begin position="22"/>
        <end position="125"/>
    </location>
</feature>
<gene>
    <name evidence="2" type="ORF">g.3268</name>
</gene>
<dbReference type="AlphaFoldDB" id="A0A2S2PAS6"/>
<evidence type="ECO:0000256" key="1">
    <source>
        <dbReference type="SAM" id="SignalP"/>
    </source>
</evidence>
<reference evidence="2" key="1">
    <citation type="submission" date="2018-04" db="EMBL/GenBank/DDBJ databases">
        <title>Transcriptome of Schizaphis graminum biotype I.</title>
        <authorList>
            <person name="Scully E.D."/>
            <person name="Geib S.M."/>
            <person name="Palmer N.A."/>
            <person name="Koch K."/>
            <person name="Bradshaw J."/>
            <person name="Heng-Moss T."/>
            <person name="Sarath G."/>
        </authorList>
    </citation>
    <scope>NUCLEOTIDE SEQUENCE</scope>
</reference>
<name>A0A2S2PAS6_SCHGA</name>
<keyword evidence="1" id="KW-0732">Signal</keyword>
<feature type="signal peptide" evidence="1">
    <location>
        <begin position="1"/>
        <end position="21"/>
    </location>
</feature>
<protein>
    <submittedName>
        <fullName evidence="2">Uncharacterized protein</fullName>
    </submittedName>
</protein>
<accession>A0A2S2PAS6</accession>
<dbReference type="EMBL" id="GGMR01013863">
    <property type="protein sequence ID" value="MBY26482.1"/>
    <property type="molecule type" value="Transcribed_RNA"/>
</dbReference>
<evidence type="ECO:0000313" key="2">
    <source>
        <dbReference type="EMBL" id="MBY26482.1"/>
    </source>
</evidence>
<sequence>MSKMGIAWFCVLLISFNVCKADDVQTIRTPNNLSMANSEEYMDILKNSPECTQTFLTWIKENIQDGIQCTNVGNDPMKCETTSGSNIETNLEVWDQLPSYIRDQWTISTFYIKAIGSLYSILLLS</sequence>